<evidence type="ECO:0000313" key="1">
    <source>
        <dbReference type="EMBL" id="CAB4772704.1"/>
    </source>
</evidence>
<reference evidence="1" key="1">
    <citation type="submission" date="2020-05" db="EMBL/GenBank/DDBJ databases">
        <authorList>
            <person name="Chiriac C."/>
            <person name="Salcher M."/>
            <person name="Ghai R."/>
            <person name="Kavagutti S V."/>
        </authorList>
    </citation>
    <scope>NUCLEOTIDE SEQUENCE</scope>
</reference>
<gene>
    <name evidence="1" type="ORF">UFOPK2761_03487</name>
</gene>
<protein>
    <submittedName>
        <fullName evidence="1">Unannotated protein</fullName>
    </submittedName>
</protein>
<accession>A0A6J6VM98</accession>
<dbReference type="AlphaFoldDB" id="A0A6J6VM98"/>
<organism evidence="1">
    <name type="scientific">freshwater metagenome</name>
    <dbReference type="NCBI Taxonomy" id="449393"/>
    <lineage>
        <taxon>unclassified sequences</taxon>
        <taxon>metagenomes</taxon>
        <taxon>ecological metagenomes</taxon>
    </lineage>
</organism>
<dbReference type="EMBL" id="CAEZYQ010000054">
    <property type="protein sequence ID" value="CAB4772704.1"/>
    <property type="molecule type" value="Genomic_DNA"/>
</dbReference>
<name>A0A6J6VM98_9ZZZZ</name>
<sequence length="343" mass="36951">MTRARRTSALLVTALLLAGGLAGTTTAAPAAPGSAERRAPDDVVTKTLTLSWQGSTPKHRLDQSASTRVPGIGQLKLVCKPNNTMVKIVPDDRNRETTMWLAKYEKKGGRDVVAVKNVRVYRFDTALDDGTGGTGRAAHEGLNQETPVETFSSGYAEGVISTRTGRHLPGGAMPAVPATALKLSWWWENFREPQEYRTCRMDATLSTDLSQAALLTWHGDQDAGSSDRTVVTADLAPLGTLELRCEPGRRGARWVSLLTDDPAATLFARTISGEGEVRDHVEEDSLDAGGGRVGPLDLPENGMMELSWTAHGRTTSMFLSSYWITNDETSPALNLCEVAAAPF</sequence>
<proteinExistence type="predicted"/>